<dbReference type="Pfam" id="PF12937">
    <property type="entry name" value="F-box-like"/>
    <property type="match status" value="1"/>
</dbReference>
<dbReference type="InterPro" id="IPR001810">
    <property type="entry name" value="F-box_dom"/>
</dbReference>
<protein>
    <recommendedName>
        <fullName evidence="1">F-box domain-containing protein</fullName>
    </recommendedName>
</protein>
<name>A0AAD1ZBG3_9LAMI</name>
<dbReference type="SUPFAM" id="SSF81383">
    <property type="entry name" value="F-box domain"/>
    <property type="match status" value="1"/>
</dbReference>
<dbReference type="Gene3D" id="1.20.1280.50">
    <property type="match status" value="1"/>
</dbReference>
<proteinExistence type="predicted"/>
<reference evidence="2" key="1">
    <citation type="submission" date="2023-05" db="EMBL/GenBank/DDBJ databases">
        <authorList>
            <person name="Huff M."/>
        </authorList>
    </citation>
    <scope>NUCLEOTIDE SEQUENCE</scope>
</reference>
<organism evidence="2 3">
    <name type="scientific">Fraxinus pennsylvanica</name>
    <dbReference type="NCBI Taxonomy" id="56036"/>
    <lineage>
        <taxon>Eukaryota</taxon>
        <taxon>Viridiplantae</taxon>
        <taxon>Streptophyta</taxon>
        <taxon>Embryophyta</taxon>
        <taxon>Tracheophyta</taxon>
        <taxon>Spermatophyta</taxon>
        <taxon>Magnoliopsida</taxon>
        <taxon>eudicotyledons</taxon>
        <taxon>Gunneridae</taxon>
        <taxon>Pentapetalae</taxon>
        <taxon>asterids</taxon>
        <taxon>lamiids</taxon>
        <taxon>Lamiales</taxon>
        <taxon>Oleaceae</taxon>
        <taxon>Oleeae</taxon>
        <taxon>Fraxinus</taxon>
    </lineage>
</organism>
<dbReference type="EMBL" id="OU503043">
    <property type="protein sequence ID" value="CAI9765723.1"/>
    <property type="molecule type" value="Genomic_DNA"/>
</dbReference>
<dbReference type="InterPro" id="IPR036047">
    <property type="entry name" value="F-box-like_dom_sf"/>
</dbReference>
<accession>A0AAD1ZBG3</accession>
<evidence type="ECO:0000259" key="1">
    <source>
        <dbReference type="Pfam" id="PF12937"/>
    </source>
</evidence>
<dbReference type="Proteomes" id="UP000834106">
    <property type="component" value="Chromosome 8"/>
</dbReference>
<sequence>MSELPEDLWRRIMEIGVEKSVMDFEDLCRLSLTCKCLYKLSGEDSLWSSLLYRDFYYNEDDTIASKKELYKLMYLELKNPVHDHPWDYFSPLTTLDSPFELE</sequence>
<dbReference type="AlphaFoldDB" id="A0AAD1ZBG3"/>
<evidence type="ECO:0000313" key="3">
    <source>
        <dbReference type="Proteomes" id="UP000834106"/>
    </source>
</evidence>
<gene>
    <name evidence="2" type="ORF">FPE_LOCUS13153</name>
</gene>
<keyword evidence="3" id="KW-1185">Reference proteome</keyword>
<feature type="domain" description="F-box" evidence="1">
    <location>
        <begin position="2"/>
        <end position="51"/>
    </location>
</feature>
<evidence type="ECO:0000313" key="2">
    <source>
        <dbReference type="EMBL" id="CAI9765723.1"/>
    </source>
</evidence>